<dbReference type="PROSITE" id="PS00991">
    <property type="entry name" value="CLAT_ADAPTOR_M_2"/>
    <property type="match status" value="1"/>
</dbReference>
<dbReference type="InterPro" id="IPR018240">
    <property type="entry name" value="Clathrin_mu_CS"/>
</dbReference>
<dbReference type="GO" id="GO:0030131">
    <property type="term" value="C:clathrin adaptor complex"/>
    <property type="evidence" value="ECO:0007669"/>
    <property type="project" value="InterPro"/>
</dbReference>
<feature type="domain" description="MHD" evidence="7">
    <location>
        <begin position="233"/>
        <end position="538"/>
    </location>
</feature>
<organism evidence="8 9">
    <name type="scientific">Zygotorulaspora mrakii</name>
    <name type="common">Zygosaccharomyces mrakii</name>
    <dbReference type="NCBI Taxonomy" id="42260"/>
    <lineage>
        <taxon>Eukaryota</taxon>
        <taxon>Fungi</taxon>
        <taxon>Dikarya</taxon>
        <taxon>Ascomycota</taxon>
        <taxon>Saccharomycotina</taxon>
        <taxon>Saccharomycetes</taxon>
        <taxon>Saccharomycetales</taxon>
        <taxon>Saccharomycetaceae</taxon>
        <taxon>Zygotorulaspora</taxon>
    </lineage>
</organism>
<dbReference type="GO" id="GO:0016192">
    <property type="term" value="P:vesicle-mediated transport"/>
    <property type="evidence" value="ECO:0007669"/>
    <property type="project" value="InterPro"/>
</dbReference>
<dbReference type="PANTHER" id="PTHR10529">
    <property type="entry name" value="AP COMPLEX SUBUNIT MU"/>
    <property type="match status" value="1"/>
</dbReference>
<evidence type="ECO:0000256" key="4">
    <source>
        <dbReference type="ARBA" id="ARBA00023136"/>
    </source>
</evidence>
<protein>
    <recommendedName>
        <fullName evidence="7">MHD domain-containing protein</fullName>
    </recommendedName>
</protein>
<evidence type="ECO:0000256" key="3">
    <source>
        <dbReference type="ARBA" id="ARBA00022927"/>
    </source>
</evidence>
<dbReference type="PROSITE" id="PS51072">
    <property type="entry name" value="MHD"/>
    <property type="match status" value="1"/>
</dbReference>
<dbReference type="InterPro" id="IPR050431">
    <property type="entry name" value="Adaptor_comp_med_subunit"/>
</dbReference>
<dbReference type="KEGG" id="zmk:HG535_0D03850"/>
<keyword evidence="9" id="KW-1185">Reference proteome</keyword>
<keyword evidence="2" id="KW-0813">Transport</keyword>
<dbReference type="GeneID" id="59236401"/>
<gene>
    <name evidence="8" type="ORF">HG535_0D03850</name>
</gene>
<dbReference type="InterPro" id="IPR028565">
    <property type="entry name" value="MHD"/>
</dbReference>
<feature type="compositionally biased region" description="Basic and acidic residues" evidence="6">
    <location>
        <begin position="410"/>
        <end position="422"/>
    </location>
</feature>
<evidence type="ECO:0000256" key="2">
    <source>
        <dbReference type="ARBA" id="ARBA00022448"/>
    </source>
</evidence>
<keyword evidence="5" id="KW-0968">Cytoplasmic vesicle</keyword>
<dbReference type="SUPFAM" id="SSF49447">
    <property type="entry name" value="Second domain of Mu2 adaptin subunit (ap50) of ap2 adaptor"/>
    <property type="match status" value="1"/>
</dbReference>
<dbReference type="EMBL" id="CP058607">
    <property type="protein sequence ID" value="QLG72677.1"/>
    <property type="molecule type" value="Genomic_DNA"/>
</dbReference>
<dbReference type="AlphaFoldDB" id="A0A7H9B2G2"/>
<comment type="subcellular location">
    <subcellularLocation>
        <location evidence="1">Cytoplasmic vesicle membrane</location>
    </subcellularLocation>
</comment>
<evidence type="ECO:0000313" key="8">
    <source>
        <dbReference type="EMBL" id="QLG72677.1"/>
    </source>
</evidence>
<dbReference type="InterPro" id="IPR036168">
    <property type="entry name" value="AP2_Mu_C_sf"/>
</dbReference>
<feature type="region of interest" description="Disordered" evidence="6">
    <location>
        <begin position="403"/>
        <end position="431"/>
    </location>
</feature>
<keyword evidence="4" id="KW-0472">Membrane</keyword>
<accession>A0A7H9B2G2</accession>
<dbReference type="RefSeq" id="XP_037144405.1">
    <property type="nucleotide sequence ID" value="XM_037288510.1"/>
</dbReference>
<evidence type="ECO:0000256" key="1">
    <source>
        <dbReference type="ARBA" id="ARBA00004156"/>
    </source>
</evidence>
<evidence type="ECO:0000256" key="6">
    <source>
        <dbReference type="SAM" id="MobiDB-lite"/>
    </source>
</evidence>
<evidence type="ECO:0000259" key="7">
    <source>
        <dbReference type="PROSITE" id="PS51072"/>
    </source>
</evidence>
<keyword evidence="3" id="KW-0653">Protein transport</keyword>
<dbReference type="GO" id="GO:0030659">
    <property type="term" value="C:cytoplasmic vesicle membrane"/>
    <property type="evidence" value="ECO:0007669"/>
    <property type="project" value="UniProtKB-SubCell"/>
</dbReference>
<name>A0A7H9B2G2_ZYGMR</name>
<proteinExistence type="predicted"/>
<evidence type="ECO:0000256" key="5">
    <source>
        <dbReference type="ARBA" id="ARBA00023329"/>
    </source>
</evidence>
<reference evidence="8 9" key="1">
    <citation type="submission" date="2020-07" db="EMBL/GenBank/DDBJ databases">
        <title>The yeast mating-type switching endonuclease HO is a domesticated member of an unorthodox homing genetic element family.</title>
        <authorList>
            <person name="Coughlan A.Y."/>
            <person name="Lombardi L."/>
            <person name="Braun-Galleani S."/>
            <person name="Martos A.R."/>
            <person name="Galeote V."/>
            <person name="Bigey F."/>
            <person name="Dequin S."/>
            <person name="Byrne K.P."/>
            <person name="Wolfe K.H."/>
        </authorList>
    </citation>
    <scope>NUCLEOTIDE SEQUENCE [LARGE SCALE GENOMIC DNA]</scope>
    <source>
        <strain evidence="8 9">NRRL Y-6702</strain>
    </source>
</reference>
<dbReference type="Pfam" id="PF00928">
    <property type="entry name" value="Adap_comp_sub"/>
    <property type="match status" value="1"/>
</dbReference>
<dbReference type="OrthoDB" id="870at2759"/>
<sequence length="539" mass="60940">MFISFYIADTKNALIFQYLLSSSSPLFSHLLTKIQNVCPELISEHHDEERDESIMGQDSLKYTSSIHSSLGKDLEVYKYHSVTNNINYFCLTSLSKGQASIEPLLFLENMDRILLEYFEKERLTVSKLINNHDRLSMIFYMCVDSGEPAVGRLHENMIKRMVPMRSDLSKIINSTAHSFQKAVRQPALQNQRLFEHSATKGSLLFEQGSGSSTNDAFENEVVPWRTGNLKYKDNEIYVDVLETMHLVYSQRQKKRRRSYRGKNETGAEIKMVCGSICGQINFRSHISENPTIELDLNLAGNYLGVPSLHESVETSSEPGKPVDKLRFIPPDGKFCLMEYNIDLDMLQARNAVYKSGSIGMVSVDFQDGLGSKHDEFEIIINISNSTKVTDIKDLRIDVEVTPEVMPRNNTTDERSNKNKNQEVDDPNPDFSEHKIKVLRNTHGRFENDVVPGKGTWIFQKDTAVGALPVLRGCVENVWNSAIYVKVKRVSVSYNYAGELASGIQVNAINITSGVRNLKSLKLFKGVKYTTASGDFVIRG</sequence>
<dbReference type="Proteomes" id="UP000509704">
    <property type="component" value="Chromosome 4"/>
</dbReference>
<evidence type="ECO:0000313" key="9">
    <source>
        <dbReference type="Proteomes" id="UP000509704"/>
    </source>
</evidence>
<dbReference type="Gene3D" id="2.60.40.1170">
    <property type="entry name" value="Mu homology domain, subdomain B"/>
    <property type="match status" value="2"/>
</dbReference>
<dbReference type="GO" id="GO:0006886">
    <property type="term" value="P:intracellular protein transport"/>
    <property type="evidence" value="ECO:0007669"/>
    <property type="project" value="InterPro"/>
</dbReference>